<dbReference type="EMBL" id="CP136892">
    <property type="protein sequence ID" value="WOL01598.1"/>
    <property type="molecule type" value="Genomic_DNA"/>
</dbReference>
<organism evidence="2 3">
    <name type="scientific">Canna indica</name>
    <name type="common">Indian-shot</name>
    <dbReference type="NCBI Taxonomy" id="4628"/>
    <lineage>
        <taxon>Eukaryota</taxon>
        <taxon>Viridiplantae</taxon>
        <taxon>Streptophyta</taxon>
        <taxon>Embryophyta</taxon>
        <taxon>Tracheophyta</taxon>
        <taxon>Spermatophyta</taxon>
        <taxon>Magnoliopsida</taxon>
        <taxon>Liliopsida</taxon>
        <taxon>Zingiberales</taxon>
        <taxon>Cannaceae</taxon>
        <taxon>Canna</taxon>
    </lineage>
</organism>
<feature type="compositionally biased region" description="Acidic residues" evidence="1">
    <location>
        <begin position="265"/>
        <end position="275"/>
    </location>
</feature>
<proteinExistence type="predicted"/>
<dbReference type="AlphaFoldDB" id="A0AAQ3K6C1"/>
<dbReference type="Proteomes" id="UP001327560">
    <property type="component" value="Chromosome 3"/>
</dbReference>
<name>A0AAQ3K6C1_9LILI</name>
<accession>A0AAQ3K6C1</accession>
<feature type="compositionally biased region" description="Acidic residues" evidence="1">
    <location>
        <begin position="245"/>
        <end position="254"/>
    </location>
</feature>
<dbReference type="PANTHER" id="PTHR46951:SF2">
    <property type="entry name" value="BED-TYPE DOMAIN-CONTAINING PROTEIN"/>
    <property type="match status" value="1"/>
</dbReference>
<evidence type="ECO:0000313" key="3">
    <source>
        <dbReference type="Proteomes" id="UP001327560"/>
    </source>
</evidence>
<protein>
    <submittedName>
        <fullName evidence="2">Uncharacterized protein</fullName>
    </submittedName>
</protein>
<evidence type="ECO:0000256" key="1">
    <source>
        <dbReference type="SAM" id="MobiDB-lite"/>
    </source>
</evidence>
<gene>
    <name evidence="2" type="ORF">Cni_G10315</name>
</gene>
<keyword evidence="3" id="KW-1185">Reference proteome</keyword>
<evidence type="ECO:0000313" key="2">
    <source>
        <dbReference type="EMBL" id="WOL01598.1"/>
    </source>
</evidence>
<dbReference type="PANTHER" id="PTHR46951">
    <property type="entry name" value="BED-TYPE DOMAIN-CONTAINING PROTEIN"/>
    <property type="match status" value="1"/>
</dbReference>
<feature type="region of interest" description="Disordered" evidence="1">
    <location>
        <begin position="204"/>
        <end position="301"/>
    </location>
</feature>
<feature type="compositionally biased region" description="Basic residues" evidence="1">
    <location>
        <begin position="217"/>
        <end position="235"/>
    </location>
</feature>
<sequence>MTPKSQADPAWQHGRRLEKTHHWQCLHCDMISRGGGITRLKQYLAGGYPDVVNCSKVSSEVRKMFKAQLNNKKEERLKNAAQQADGDHYEARGGDYDEDAKFKAGIRASLEHQHYEREWMYYPGSQFEYGCGSGSGGISSVGSTSAIGAMDRSAKQQRIDDIYGKPKKWELGKAISKWFHLSQIPANAANKPYYRTMVSTIQKVGPASKTPIEIGHSKGKKKATPSKAKGKAKGKRSIDHLDAIAEAEEDEEDEPSVHSSSSTEDGGDDDDDGAGGEDTVVPSTLPPDDLWTNEQYFDHAT</sequence>
<reference evidence="2 3" key="1">
    <citation type="submission" date="2023-10" db="EMBL/GenBank/DDBJ databases">
        <title>Chromosome-scale genome assembly provides insights into flower coloration mechanisms of Canna indica.</title>
        <authorList>
            <person name="Li C."/>
        </authorList>
    </citation>
    <scope>NUCLEOTIDE SEQUENCE [LARGE SCALE GENOMIC DNA]</scope>
    <source>
        <tissue evidence="2">Flower</tissue>
    </source>
</reference>